<feature type="coiled-coil region" evidence="1">
    <location>
        <begin position="833"/>
        <end position="863"/>
    </location>
</feature>
<feature type="compositionally biased region" description="Basic and acidic residues" evidence="2">
    <location>
        <begin position="377"/>
        <end position="386"/>
    </location>
</feature>
<evidence type="ECO:0000256" key="2">
    <source>
        <dbReference type="SAM" id="MobiDB-lite"/>
    </source>
</evidence>
<keyword evidence="4" id="KW-1185">Reference proteome</keyword>
<gene>
    <name evidence="3" type="ORF">TWF481_011717</name>
</gene>
<dbReference type="PANTHER" id="PTHR23330:SF9">
    <property type="entry name" value="PROLINE-RICH PROTEIN 11"/>
    <property type="match status" value="1"/>
</dbReference>
<feature type="region of interest" description="Disordered" evidence="2">
    <location>
        <begin position="470"/>
        <end position="581"/>
    </location>
</feature>
<protein>
    <submittedName>
        <fullName evidence="3">Uncharacterized protein</fullName>
    </submittedName>
</protein>
<feature type="compositionally biased region" description="Basic residues" evidence="2">
    <location>
        <begin position="387"/>
        <end position="400"/>
    </location>
</feature>
<proteinExistence type="predicted"/>
<feature type="compositionally biased region" description="Acidic residues" evidence="2">
    <location>
        <begin position="1181"/>
        <end position="1194"/>
    </location>
</feature>
<organism evidence="3 4">
    <name type="scientific">Arthrobotrys musiformis</name>
    <dbReference type="NCBI Taxonomy" id="47236"/>
    <lineage>
        <taxon>Eukaryota</taxon>
        <taxon>Fungi</taxon>
        <taxon>Dikarya</taxon>
        <taxon>Ascomycota</taxon>
        <taxon>Pezizomycotina</taxon>
        <taxon>Orbiliomycetes</taxon>
        <taxon>Orbiliales</taxon>
        <taxon>Orbiliaceae</taxon>
        <taxon>Arthrobotrys</taxon>
    </lineage>
</organism>
<accession>A0AAV9W212</accession>
<feature type="compositionally biased region" description="Acidic residues" evidence="2">
    <location>
        <begin position="42"/>
        <end position="53"/>
    </location>
</feature>
<feature type="compositionally biased region" description="Polar residues" evidence="2">
    <location>
        <begin position="418"/>
        <end position="432"/>
    </location>
</feature>
<evidence type="ECO:0000313" key="4">
    <source>
        <dbReference type="Proteomes" id="UP001370758"/>
    </source>
</evidence>
<comment type="caution">
    <text evidence="3">The sequence shown here is derived from an EMBL/GenBank/DDBJ whole genome shotgun (WGS) entry which is preliminary data.</text>
</comment>
<feature type="compositionally biased region" description="Polar residues" evidence="2">
    <location>
        <begin position="1247"/>
        <end position="1263"/>
    </location>
</feature>
<feature type="compositionally biased region" description="Basic residues" evidence="2">
    <location>
        <begin position="1"/>
        <end position="15"/>
    </location>
</feature>
<evidence type="ECO:0000313" key="3">
    <source>
        <dbReference type="EMBL" id="KAK6499146.1"/>
    </source>
</evidence>
<name>A0AAV9W212_9PEZI</name>
<dbReference type="EMBL" id="JAVHJL010000008">
    <property type="protein sequence ID" value="KAK6499146.1"/>
    <property type="molecule type" value="Genomic_DNA"/>
</dbReference>
<feature type="compositionally biased region" description="Low complexity" evidence="2">
    <location>
        <begin position="1279"/>
        <end position="1288"/>
    </location>
</feature>
<evidence type="ECO:0000256" key="1">
    <source>
        <dbReference type="SAM" id="Coils"/>
    </source>
</evidence>
<reference evidence="3 4" key="1">
    <citation type="submission" date="2023-08" db="EMBL/GenBank/DDBJ databases">
        <authorList>
            <person name="Palmer J.M."/>
        </authorList>
    </citation>
    <scope>NUCLEOTIDE SEQUENCE [LARGE SCALE GENOMIC DNA]</scope>
    <source>
        <strain evidence="3 4">TWF481</strain>
    </source>
</reference>
<dbReference type="Proteomes" id="UP001370758">
    <property type="component" value="Unassembled WGS sequence"/>
</dbReference>
<sequence length="1301" mass="145166">MSGRGRSRGRGRRGSQNHQAPSSSRASSSASQPELPAAEPESAPECEQDPEQESEPKPENPRSGSPRPTIPYPESPRSEIPRPRTSQSGTLEPEPNPESHPRPESPQSDIQRPGTPRPERAQPSYPLTGRPAGVPNYSYGNQSWRNDYGEGSHRRTSSIVGRGSGSILSPPSGTFTTMPQEMNVQGRPKYPPGTCHPFFVQRRPGAKLYGFDLSRYHMEKEISIQENQPPFWWVYLAYALAKRAERESELQRLGRLYEDTLKEGRAGTSGTGGALERYKSPTEITNDETVEQGRKRISDQRNNAMLRMAAILGQNPTGGKSLLASLILHRRKMHQTVPYPVDRPQAIRYIVVKAAEIAMEEQVRRINKVRIRKLRKAREVGREASKRKYQSKVRKHRRSSSRISVEAPKDTSEADFSDGSTWSEFSEENSPTLPRPSAPATPRIPFAEMAGQHKRGFQIPLIPKLDDESFEEGVYTKGQPSSESQKEDFPTEYASSYGWECSSPPISVPPCPPPDPPRPPPPPPPRPPPPSPPPVPPPAPPAPPAPPPTQPRLILHSKKPRCDVIYEEPEPPEFPENDKGKSLMTLEDEIELERQRTEEYNQQQLDLYKLYLDLWRRKAGGERGTKKMWELHDHLVNDRGVAVDEPEAGTQAPPPPSRERALLLHAGKIVLQGKGPSSADFRTKSALEIFGKPTVGDLETNEFDLDSQSQISDSETLSEELPTIPSTIVVTDYDRGHVGLEILVLPEPTKDHTRPETSITHLRGDDPVRLFGRLTVEYHQALANTLQSREPDPIWKARADSLKKLLLEVRRQPLDYAMDLPVFGGLMGEFAALEMLENTATALRKAADLAEQASEQRDQAQALIYRFLDHSNEIHKLYDEAFDRQMILHQNGGTSAPMEEELDRRKYIHHEREVLQKSIIEYNEIATPSEDISAVLKPLFESIQNHTQVVEHHFDGYAPGCDSYSYAPDCPPDRPIKASRTSLPPKKPKTGRRCFHPAQILRSEVQIDAITVLGGMKGRDKNRVRDGLLKGESMERERTRLPEENWQPDFVTCGYETKPGSPLIFPVPGRMVESSKFGVFTWRTPRSTLERPNQITLPPWTRTCHGYAQMNYRKNRELYEKWQFEGWKRYPAWFLSSKTAGPLIKELEPKDDDNPPAPPQPTRQAPTSLPTHALSDGSVPEQDDDDGFIEDVEEGTITPAPGSAVGGMAPESTSHKTSTRVETLEESKGRLGGTGTERLPHPPKVTNPATASSGKDLESSISPLTLVAGTETGVEDRGLSGSCSSGGSTNYSIGFEEPTLD</sequence>
<keyword evidence="1" id="KW-0175">Coiled coil</keyword>
<feature type="region of interest" description="Disordered" evidence="2">
    <location>
        <begin position="1"/>
        <end position="172"/>
    </location>
</feature>
<dbReference type="PANTHER" id="PTHR23330">
    <property type="entry name" value="P300 TRANSCRIPTIONAL COFACTOR JMY-RELATED"/>
    <property type="match status" value="1"/>
</dbReference>
<feature type="compositionally biased region" description="Pro residues" evidence="2">
    <location>
        <begin position="506"/>
        <end position="550"/>
    </location>
</feature>
<feature type="compositionally biased region" description="Acidic residues" evidence="2">
    <location>
        <begin position="565"/>
        <end position="575"/>
    </location>
</feature>
<feature type="region of interest" description="Disordered" evidence="2">
    <location>
        <begin position="1145"/>
        <end position="1301"/>
    </location>
</feature>
<dbReference type="GO" id="GO:0005737">
    <property type="term" value="C:cytoplasm"/>
    <property type="evidence" value="ECO:0007669"/>
    <property type="project" value="TreeGrafter"/>
</dbReference>
<feature type="compositionally biased region" description="Low complexity" evidence="2">
    <location>
        <begin position="20"/>
        <end position="41"/>
    </location>
</feature>
<feature type="region of interest" description="Disordered" evidence="2">
    <location>
        <begin position="374"/>
        <end position="443"/>
    </location>
</feature>